<feature type="transmembrane region" description="Helical" evidence="1">
    <location>
        <begin position="116"/>
        <end position="141"/>
    </location>
</feature>
<keyword evidence="1" id="KW-0472">Membrane</keyword>
<evidence type="ECO:0000256" key="1">
    <source>
        <dbReference type="SAM" id="Phobius"/>
    </source>
</evidence>
<evidence type="ECO:0000313" key="3">
    <source>
        <dbReference type="Proteomes" id="UP001596116"/>
    </source>
</evidence>
<reference evidence="2 3" key="1">
    <citation type="submission" date="2024-09" db="EMBL/GenBank/DDBJ databases">
        <authorList>
            <person name="Zhang Z.-H."/>
        </authorList>
    </citation>
    <scope>NUCLEOTIDE SEQUENCE [LARGE SCALE GENOMIC DNA]</scope>
    <source>
        <strain evidence="2 3">HHTR114</strain>
    </source>
</reference>
<keyword evidence="1" id="KW-1133">Transmembrane helix</keyword>
<keyword evidence="3" id="KW-1185">Reference proteome</keyword>
<dbReference type="EMBL" id="JBHPON010000003">
    <property type="protein sequence ID" value="MFC6037661.1"/>
    <property type="molecule type" value="Genomic_DNA"/>
</dbReference>
<gene>
    <name evidence="2" type="ORF">ACFMB1_19055</name>
</gene>
<sequence length="231" mass="24068">MYSGPMLAFLADIAAFPLLMLALAGGAMGFSVEAFARAAHSGEAQTAALTIAFLAGVSEMLGQSVILVINRVALYRFLASLAFTGFTYVLTALAWALSAVAVAPLTRLGVLGPHEIAGVFGVVSLAFAPRLFGVFSIAPYFGQALGNLLEAFAMALAVFGLHAGFGLPLHAAVFCGGAGWLLSYSVRSYLGHLLAKPLGRVRFFVSGSALDKTPKQIIEDLARRLGVEGDT</sequence>
<protein>
    <submittedName>
        <fullName evidence="2">Uncharacterized protein</fullName>
    </submittedName>
</protein>
<evidence type="ECO:0000313" key="2">
    <source>
        <dbReference type="EMBL" id="MFC6037661.1"/>
    </source>
</evidence>
<keyword evidence="1" id="KW-0812">Transmembrane</keyword>
<dbReference type="RefSeq" id="WP_379880948.1">
    <property type="nucleotide sequence ID" value="NZ_JBHPON010000003.1"/>
</dbReference>
<feature type="transmembrane region" description="Helical" evidence="1">
    <location>
        <begin position="46"/>
        <end position="69"/>
    </location>
</feature>
<feature type="transmembrane region" description="Helical" evidence="1">
    <location>
        <begin position="81"/>
        <end position="104"/>
    </location>
</feature>
<dbReference type="Proteomes" id="UP001596116">
    <property type="component" value="Unassembled WGS sequence"/>
</dbReference>
<organism evidence="2 3">
    <name type="scientific">Hyphococcus aureus</name>
    <dbReference type="NCBI Taxonomy" id="2666033"/>
    <lineage>
        <taxon>Bacteria</taxon>
        <taxon>Pseudomonadati</taxon>
        <taxon>Pseudomonadota</taxon>
        <taxon>Alphaproteobacteria</taxon>
        <taxon>Parvularculales</taxon>
        <taxon>Parvularculaceae</taxon>
        <taxon>Hyphococcus</taxon>
    </lineage>
</organism>
<comment type="caution">
    <text evidence="2">The sequence shown here is derived from an EMBL/GenBank/DDBJ whole genome shotgun (WGS) entry which is preliminary data.</text>
</comment>
<proteinExistence type="predicted"/>
<accession>A0ABW1L281</accession>
<feature type="transmembrane region" description="Helical" evidence="1">
    <location>
        <begin position="148"/>
        <end position="165"/>
    </location>
</feature>
<name>A0ABW1L281_9PROT</name>